<evidence type="ECO:0000313" key="2">
    <source>
        <dbReference type="Proteomes" id="UP000717585"/>
    </source>
</evidence>
<gene>
    <name evidence="1" type="ORF">J8273_3545</name>
</gene>
<reference evidence="1" key="1">
    <citation type="submission" date="2021-05" db="EMBL/GenBank/DDBJ databases">
        <title>A free-living protist that lacks canonical eukaryotic 1 DNA replication and segregation systems.</title>
        <authorList>
            <person name="Salas-Leiva D.E."/>
            <person name="Tromer E.C."/>
            <person name="Curtis B.A."/>
            <person name="Jerlstrom-Hultqvist J."/>
            <person name="Kolisko M."/>
            <person name="Yi Z."/>
            <person name="Salas-Leiva J.S."/>
            <person name="Gallot-Lavallee L."/>
            <person name="Kops G.J.P.L."/>
            <person name="Archibald J.M."/>
            <person name="Simpson A.G.B."/>
            <person name="Roger A.J."/>
        </authorList>
    </citation>
    <scope>NUCLEOTIDE SEQUENCE</scope>
    <source>
        <strain evidence="1">BICM</strain>
    </source>
</reference>
<sequence length="579" mass="65368">MRPGAWALRGACPTRWSCLATNDMSNGDKKTRKALIAAHRLSITATSSIAGDIPSLIACAYQRHFDEQMPLLSRMLNAFRRFIRSHTTTDAPQDGQDLESLLAALSEIHLLEPSAQALLDRARSILTSGPPLSMNVELADGEELPVAMHTLNQGAVWACLVGGGANPDLEDRVLDEAREKWPDATDLHNKIRKALAPEAKCLWFLCRKFFFTLNVAEKDGERYQCSCSGYYHHHMYMGRLFMLDTTKHTALTRARMPRALEVYSDRYTHIARTPKGLWGWGYNEYSQLGFKSSGFVDPTRLTFPNCPKVAELEASLPPWEKHRMVTDALIVDKGMTKGKRTFIRTPVGTVMAGYGWFWDLLMPFVGPVEEENRDGFHPVVMPSDFIPDHIADYNGNNVILSMGDRRMISGWNFCGRLGLGHENEMTGFEEPTFRVDRIMPGCYFNVFLSGRQLLFAGQVLPHIAQSGLLPGYREDDVCLTGTPLRFPERVKGFYCQESTLVWVTEGQTHLCDSDKQYCVPFEADCLEIISARSYRHSSGKWFDVKKVSGGVAKMVKRKAFFEPLFWEITPVDVDPWAEQ</sequence>
<organism evidence="1 2">
    <name type="scientific">Carpediemonas membranifera</name>
    <dbReference type="NCBI Taxonomy" id="201153"/>
    <lineage>
        <taxon>Eukaryota</taxon>
        <taxon>Metamonada</taxon>
        <taxon>Carpediemonas-like organisms</taxon>
        <taxon>Carpediemonas</taxon>
    </lineage>
</organism>
<protein>
    <submittedName>
        <fullName evidence="1">Uncharacterized protein</fullName>
    </submittedName>
</protein>
<evidence type="ECO:0000313" key="1">
    <source>
        <dbReference type="EMBL" id="KAG9393409.1"/>
    </source>
</evidence>
<keyword evidence="2" id="KW-1185">Reference proteome</keyword>
<dbReference type="SUPFAM" id="SSF50985">
    <property type="entry name" value="RCC1/BLIP-II"/>
    <property type="match status" value="1"/>
</dbReference>
<dbReference type="EMBL" id="JAHDYR010000025">
    <property type="protein sequence ID" value="KAG9393409.1"/>
    <property type="molecule type" value="Genomic_DNA"/>
</dbReference>
<accession>A0A8J6B3C3</accession>
<dbReference type="AlphaFoldDB" id="A0A8J6B3C3"/>
<name>A0A8J6B3C3_9EUKA</name>
<proteinExistence type="predicted"/>
<dbReference type="InterPro" id="IPR009091">
    <property type="entry name" value="RCC1/BLIP-II"/>
</dbReference>
<dbReference type="Proteomes" id="UP000717585">
    <property type="component" value="Unassembled WGS sequence"/>
</dbReference>
<comment type="caution">
    <text evidence="1">The sequence shown here is derived from an EMBL/GenBank/DDBJ whole genome shotgun (WGS) entry which is preliminary data.</text>
</comment>